<evidence type="ECO:0000313" key="4">
    <source>
        <dbReference type="Proteomes" id="UP000887228"/>
    </source>
</evidence>
<evidence type="ECO:0000313" key="1">
    <source>
        <dbReference type="EMBL" id="GIZ90586.1"/>
    </source>
</evidence>
<dbReference type="AlphaFoldDB" id="A0AA37FN34"/>
<comment type="caution">
    <text evidence="1">The sequence shown here is derived from an EMBL/GenBank/DDBJ whole genome shotgun (WGS) entry which is preliminary data.</text>
</comment>
<accession>A0AA37FN34</accession>
<name>A0AA37FN34_AQUAC</name>
<reference evidence="1 4" key="1">
    <citation type="submission" date="2021-07" db="EMBL/GenBank/DDBJ databases">
        <title>Whole genome sequencing of carbapenem-resistant Pseudomonas spp. isolated in Japan.</title>
        <authorList>
            <person name="Suzuki M."/>
            <person name="Maehana S."/>
            <person name="Kitasato H."/>
        </authorList>
    </citation>
    <scope>NUCLEOTIDE SEQUENCE</scope>
    <source>
        <strain evidence="1">KAM435</strain>
        <strain evidence="2 4">KAM436</strain>
    </source>
</reference>
<evidence type="ECO:0000313" key="3">
    <source>
        <dbReference type="Proteomes" id="UP000887212"/>
    </source>
</evidence>
<dbReference type="EMBL" id="BPMT01000026">
    <property type="protein sequence ID" value="GIZ94957.1"/>
    <property type="molecule type" value="Genomic_DNA"/>
</dbReference>
<organism evidence="1 3">
    <name type="scientific">Aquipseudomonas alcaligenes</name>
    <name type="common">Pseudomonas alcaligenes</name>
    <dbReference type="NCBI Taxonomy" id="43263"/>
    <lineage>
        <taxon>Bacteria</taxon>
        <taxon>Pseudomonadati</taxon>
        <taxon>Pseudomonadota</taxon>
        <taxon>Gammaproteobacteria</taxon>
        <taxon>Pseudomonadales</taxon>
        <taxon>Pseudomonadaceae</taxon>
        <taxon>Aquipseudomonas</taxon>
    </lineage>
</organism>
<gene>
    <name evidence="1" type="ORF">KAM435_39130</name>
    <name evidence="2" type="ORF">KAM436_39250</name>
</gene>
<sequence>MIKNPTLAVYETPQPSWFDTSPQKGPWSTWLIHGVHMGATVELPAKTMIDTNRGDFYVVLKGSVVSYGASPETPNRRVFVDVLRPGDIIWPMRQKQVCFVFETRAKTYLLKVPKSKYSDYIVANPHSETVLMAGELDLMTKHSQAAHMQFSLDIDRIKRVIQILVEHPDARDTNRGIEVQASKEEIRTLAGVERRSGSRAFKTLEEEGTLSFNGYKSFFYRAPMMAHA</sequence>
<protein>
    <submittedName>
        <fullName evidence="1">Uncharacterized protein</fullName>
    </submittedName>
</protein>
<proteinExistence type="predicted"/>
<dbReference type="Gene3D" id="2.60.120.10">
    <property type="entry name" value="Jelly Rolls"/>
    <property type="match status" value="1"/>
</dbReference>
<evidence type="ECO:0000313" key="2">
    <source>
        <dbReference type="EMBL" id="GIZ94957.1"/>
    </source>
</evidence>
<dbReference type="InterPro" id="IPR014710">
    <property type="entry name" value="RmlC-like_jellyroll"/>
</dbReference>
<dbReference type="Proteomes" id="UP000887212">
    <property type="component" value="Unassembled WGS sequence"/>
</dbReference>
<dbReference type="Proteomes" id="UP000887228">
    <property type="component" value="Unassembled WGS sequence"/>
</dbReference>
<dbReference type="EMBL" id="BPMS01000028">
    <property type="protein sequence ID" value="GIZ90586.1"/>
    <property type="molecule type" value="Genomic_DNA"/>
</dbReference>